<reference evidence="3" key="1">
    <citation type="journal article" date="2012" name="Nat. Biotechnol.">
        <title>Reference genome sequence of the model plant Setaria.</title>
        <authorList>
            <person name="Bennetzen J.L."/>
            <person name="Schmutz J."/>
            <person name="Wang H."/>
            <person name="Percifield R."/>
            <person name="Hawkins J."/>
            <person name="Pontaroli A.C."/>
            <person name="Estep M."/>
            <person name="Feng L."/>
            <person name="Vaughn J.N."/>
            <person name="Grimwood J."/>
            <person name="Jenkins J."/>
            <person name="Barry K."/>
            <person name="Lindquist E."/>
            <person name="Hellsten U."/>
            <person name="Deshpande S."/>
            <person name="Wang X."/>
            <person name="Wu X."/>
            <person name="Mitros T."/>
            <person name="Triplett J."/>
            <person name="Yang X."/>
            <person name="Ye C.Y."/>
            <person name="Mauro-Herrera M."/>
            <person name="Wang L."/>
            <person name="Li P."/>
            <person name="Sharma M."/>
            <person name="Sharma R."/>
            <person name="Ronald P.C."/>
            <person name="Panaud O."/>
            <person name="Kellogg E.A."/>
            <person name="Brutnell T.P."/>
            <person name="Doust A.N."/>
            <person name="Tuskan G.A."/>
            <person name="Rokhsar D."/>
            <person name="Devos K.M."/>
        </authorList>
    </citation>
    <scope>NUCLEOTIDE SEQUENCE [LARGE SCALE GENOMIC DNA]</scope>
    <source>
        <strain evidence="3">cv. Yugu1</strain>
    </source>
</reference>
<keyword evidence="3" id="KW-1185">Reference proteome</keyword>
<dbReference type="PANTHER" id="PTHR35305:SF2">
    <property type="entry name" value="FAD-BINDING PROTEIN"/>
    <property type="match status" value="1"/>
</dbReference>
<dbReference type="STRING" id="4555.K3ZEX8"/>
<reference evidence="2" key="2">
    <citation type="submission" date="2018-08" db="UniProtKB">
        <authorList>
            <consortium name="EnsemblPlants"/>
        </authorList>
    </citation>
    <scope>IDENTIFICATION</scope>
    <source>
        <strain evidence="2">Yugu1</strain>
    </source>
</reference>
<accession>K3ZEX8</accession>
<evidence type="ECO:0000259" key="1">
    <source>
        <dbReference type="Pfam" id="PF25071"/>
    </source>
</evidence>
<dbReference type="EnsemblPlants" id="KQL15468">
    <property type="protein sequence ID" value="KQL15468"/>
    <property type="gene ID" value="SETIT_025126mg"/>
</dbReference>
<evidence type="ECO:0000313" key="3">
    <source>
        <dbReference type="Proteomes" id="UP000004995"/>
    </source>
</evidence>
<protein>
    <recommendedName>
        <fullName evidence="1">DUF7795 domain-containing protein</fullName>
    </recommendedName>
</protein>
<dbReference type="InParanoid" id="K3ZEX8"/>
<dbReference type="Gramene" id="KQL15468">
    <property type="protein sequence ID" value="KQL15468"/>
    <property type="gene ID" value="SETIT_025126mg"/>
</dbReference>
<proteinExistence type="predicted"/>
<dbReference type="PANTHER" id="PTHR35305">
    <property type="entry name" value="FAD-BINDING PROTEIN"/>
    <property type="match status" value="1"/>
</dbReference>
<organism evidence="2 3">
    <name type="scientific">Setaria italica</name>
    <name type="common">Foxtail millet</name>
    <name type="synonym">Panicum italicum</name>
    <dbReference type="NCBI Taxonomy" id="4555"/>
    <lineage>
        <taxon>Eukaryota</taxon>
        <taxon>Viridiplantae</taxon>
        <taxon>Streptophyta</taxon>
        <taxon>Embryophyta</taxon>
        <taxon>Tracheophyta</taxon>
        <taxon>Spermatophyta</taxon>
        <taxon>Magnoliopsida</taxon>
        <taxon>Liliopsida</taxon>
        <taxon>Poales</taxon>
        <taxon>Poaceae</taxon>
        <taxon>PACMAD clade</taxon>
        <taxon>Panicoideae</taxon>
        <taxon>Panicodae</taxon>
        <taxon>Paniceae</taxon>
        <taxon>Cenchrinae</taxon>
        <taxon>Setaria</taxon>
    </lineage>
</organism>
<dbReference type="InterPro" id="IPR056697">
    <property type="entry name" value="DUF7795"/>
</dbReference>
<dbReference type="Proteomes" id="UP000004995">
    <property type="component" value="Unassembled WGS sequence"/>
</dbReference>
<dbReference type="HOGENOM" id="CLU_072921_0_0_1"/>
<evidence type="ECO:0000313" key="2">
    <source>
        <dbReference type="EnsemblPlants" id="KQL15468"/>
    </source>
</evidence>
<dbReference type="Pfam" id="PF25071">
    <property type="entry name" value="DUF7795"/>
    <property type="match status" value="1"/>
</dbReference>
<dbReference type="EMBL" id="AGNK02001718">
    <property type="status" value="NOT_ANNOTATED_CDS"/>
    <property type="molecule type" value="Genomic_DNA"/>
</dbReference>
<dbReference type="eggNOG" id="KOG2334">
    <property type="taxonomic scope" value="Eukaryota"/>
</dbReference>
<dbReference type="AlphaFoldDB" id="K3ZEX8"/>
<name>K3ZEX8_SETIT</name>
<sequence length="257" mass="29054">MAEASDMLDMPVRPPRPIAVGEDENTCRGVFMEFMSNPQIPNGSDVMSQIVKSNSSGRMRSYLEAGCRLHCQNISNINQLHSCEDGLKDHINKVKTLLEELECLVEDVYAITLTANISALKVSDSHTIDSKLTIDSCIIGVEVSVQTFPFTNHLHSVLFNREYLAVYNDEVRWKPGNMLHLLQEDKSADQLDSDVFLVTVMIIVHNMLELDYAMQENIVGALSLKTLPSELEGYCLMWDLRPYIDDDVMHLAWEMCP</sequence>
<dbReference type="FunCoup" id="K3ZEX8">
    <property type="interactions" value="1316"/>
</dbReference>
<feature type="domain" description="DUF7795" evidence="1">
    <location>
        <begin position="32"/>
        <end position="116"/>
    </location>
</feature>
<dbReference type="OMA" id="IMNELEC"/>